<dbReference type="GO" id="GO:0016705">
    <property type="term" value="F:oxidoreductase activity, acting on paired donors, with incorporation or reduction of molecular oxygen"/>
    <property type="evidence" value="ECO:0007669"/>
    <property type="project" value="InterPro"/>
</dbReference>
<keyword evidence="5" id="KW-1185">Reference proteome</keyword>
<gene>
    <name evidence="3" type="ORF">BJ972_002605</name>
    <name evidence="4" type="ORF">ESP50_00735</name>
</gene>
<comment type="caution">
    <text evidence="4">The sequence shown here is derived from an EMBL/GenBank/DDBJ whole genome shotgun (WGS) entry which is preliminary data.</text>
</comment>
<sequence>MRIGLVLPERDAVALARAADAAGLAAVLVDAGDSSAALAAEVAALTTYTRLIVPVLLGSEHPVTLAEEIAVIDQLSGGRVIALVDTAGLSAAEAAEDLGLLREAWSSRWITHDGPRWTVPARLHGESSPEAIAVTPSPAQLEVPVWLRGSAAEELAGATGLPRLGETGLDPASVDRHRPAPVLLPLSGALDDDRRAIHDAVASGASIALVSLEHADAGAIEQHVARYLVPEAAMPVFPRIIAESRWPARWPGIAGSDAGEPGFNPPRTVSSNRDALDID</sequence>
<dbReference type="Proteomes" id="UP000581087">
    <property type="component" value="Unassembled WGS sequence"/>
</dbReference>
<accession>A0A4V1R2N4</accession>
<dbReference type="SUPFAM" id="SSF51679">
    <property type="entry name" value="Bacterial luciferase-like"/>
    <property type="match status" value="1"/>
</dbReference>
<dbReference type="EMBL" id="SDPM01000001">
    <property type="protein sequence ID" value="RXZ87766.1"/>
    <property type="molecule type" value="Genomic_DNA"/>
</dbReference>
<evidence type="ECO:0000313" key="5">
    <source>
        <dbReference type="Proteomes" id="UP000292686"/>
    </source>
</evidence>
<evidence type="ECO:0000259" key="2">
    <source>
        <dbReference type="Pfam" id="PF00296"/>
    </source>
</evidence>
<dbReference type="Pfam" id="PF00296">
    <property type="entry name" value="Bac_luciferase"/>
    <property type="match status" value="1"/>
</dbReference>
<dbReference type="OrthoDB" id="3209103at2"/>
<evidence type="ECO:0000313" key="6">
    <source>
        <dbReference type="Proteomes" id="UP000581087"/>
    </source>
</evidence>
<evidence type="ECO:0000313" key="4">
    <source>
        <dbReference type="EMBL" id="RXZ87766.1"/>
    </source>
</evidence>
<proteinExistence type="predicted"/>
<dbReference type="Proteomes" id="UP000292686">
    <property type="component" value="Unassembled WGS sequence"/>
</dbReference>
<dbReference type="AlphaFoldDB" id="A0A4V1R2N4"/>
<dbReference type="InterPro" id="IPR011251">
    <property type="entry name" value="Luciferase-like_dom"/>
</dbReference>
<evidence type="ECO:0000313" key="3">
    <source>
        <dbReference type="EMBL" id="NYD68086.1"/>
    </source>
</evidence>
<evidence type="ECO:0000256" key="1">
    <source>
        <dbReference type="SAM" id="MobiDB-lite"/>
    </source>
</evidence>
<dbReference type="Gene3D" id="3.20.20.30">
    <property type="entry name" value="Luciferase-like domain"/>
    <property type="match status" value="1"/>
</dbReference>
<feature type="region of interest" description="Disordered" evidence="1">
    <location>
        <begin position="252"/>
        <end position="279"/>
    </location>
</feature>
<organism evidence="4 5">
    <name type="scientific">Agromyces atrinae</name>
    <dbReference type="NCBI Taxonomy" id="592376"/>
    <lineage>
        <taxon>Bacteria</taxon>
        <taxon>Bacillati</taxon>
        <taxon>Actinomycetota</taxon>
        <taxon>Actinomycetes</taxon>
        <taxon>Micrococcales</taxon>
        <taxon>Microbacteriaceae</taxon>
        <taxon>Agromyces</taxon>
    </lineage>
</organism>
<reference evidence="3 6" key="2">
    <citation type="submission" date="2020-07" db="EMBL/GenBank/DDBJ databases">
        <title>Sequencing the genomes of 1000 actinobacteria strains.</title>
        <authorList>
            <person name="Klenk H.-P."/>
        </authorList>
    </citation>
    <scope>NUCLEOTIDE SEQUENCE [LARGE SCALE GENOMIC DNA]</scope>
    <source>
        <strain evidence="3 6">DSM 23870</strain>
    </source>
</reference>
<dbReference type="InterPro" id="IPR036661">
    <property type="entry name" value="Luciferase-like_sf"/>
</dbReference>
<dbReference type="EMBL" id="JACCBI010000001">
    <property type="protein sequence ID" value="NYD68086.1"/>
    <property type="molecule type" value="Genomic_DNA"/>
</dbReference>
<reference evidence="4 5" key="1">
    <citation type="submission" date="2019-01" db="EMBL/GenBank/DDBJ databases">
        <title>Agromyces.</title>
        <authorList>
            <person name="Li J."/>
        </authorList>
    </citation>
    <scope>NUCLEOTIDE SEQUENCE [LARGE SCALE GENOMIC DNA]</scope>
    <source>
        <strain evidence="4 5">DSM 23870</strain>
    </source>
</reference>
<dbReference type="RefSeq" id="WP_129172031.1">
    <property type="nucleotide sequence ID" value="NZ_JACCBI010000001.1"/>
</dbReference>
<protein>
    <submittedName>
        <fullName evidence="4">LLM class flavin-dependent oxidoreductase</fullName>
    </submittedName>
</protein>
<feature type="domain" description="Luciferase-like" evidence="2">
    <location>
        <begin position="10"/>
        <end position="158"/>
    </location>
</feature>
<name>A0A4V1R2N4_9MICO</name>